<dbReference type="AlphaFoldDB" id="A0A4Z0YU90"/>
<feature type="compositionally biased region" description="Polar residues" evidence="1">
    <location>
        <begin position="214"/>
        <end position="225"/>
    </location>
</feature>
<dbReference type="OrthoDB" id="2555519at2759"/>
<feature type="compositionally biased region" description="Low complexity" evidence="1">
    <location>
        <begin position="549"/>
        <end position="572"/>
    </location>
</feature>
<feature type="region of interest" description="Disordered" evidence="1">
    <location>
        <begin position="468"/>
        <end position="576"/>
    </location>
</feature>
<feature type="region of interest" description="Disordered" evidence="1">
    <location>
        <begin position="862"/>
        <end position="884"/>
    </location>
</feature>
<feature type="region of interest" description="Disordered" evidence="1">
    <location>
        <begin position="209"/>
        <end position="229"/>
    </location>
</feature>
<reference evidence="2 3" key="1">
    <citation type="submission" date="2019-03" db="EMBL/GenBank/DDBJ databases">
        <title>Draft genome sequence of Xylaria hypoxylon DSM 108379, a ubiquitous saprotrophic-parasitic fungi on hardwood.</title>
        <authorList>
            <person name="Buettner E."/>
            <person name="Leonhardt S."/>
            <person name="Gebauer A.M."/>
            <person name="Liers C."/>
            <person name="Hofrichter M."/>
            <person name="Kellner H."/>
        </authorList>
    </citation>
    <scope>NUCLEOTIDE SEQUENCE [LARGE SCALE GENOMIC DNA]</scope>
    <source>
        <strain evidence="2 3">DSM 108379</strain>
    </source>
</reference>
<feature type="compositionally biased region" description="Polar residues" evidence="1">
    <location>
        <begin position="7"/>
        <end position="33"/>
    </location>
</feature>
<feature type="region of interest" description="Disordered" evidence="1">
    <location>
        <begin position="141"/>
        <end position="167"/>
    </location>
</feature>
<evidence type="ECO:0000256" key="1">
    <source>
        <dbReference type="SAM" id="MobiDB-lite"/>
    </source>
</evidence>
<evidence type="ECO:0000313" key="2">
    <source>
        <dbReference type="EMBL" id="TGJ82680.1"/>
    </source>
</evidence>
<gene>
    <name evidence="2" type="ORF">E0Z10_g6085</name>
</gene>
<dbReference type="PANTHER" id="PTHR38701:SF1">
    <property type="entry name" value="UP-REGULATED DURING SEPTATION PROTEIN 1 DOMAIN-CONTAINING PROTEIN"/>
    <property type="match status" value="1"/>
</dbReference>
<evidence type="ECO:0000313" key="3">
    <source>
        <dbReference type="Proteomes" id="UP000297716"/>
    </source>
</evidence>
<dbReference type="EMBL" id="SKBN01000119">
    <property type="protein sequence ID" value="TGJ82680.1"/>
    <property type="molecule type" value="Genomic_DNA"/>
</dbReference>
<feature type="compositionally biased region" description="Low complexity" evidence="1">
    <location>
        <begin position="141"/>
        <end position="153"/>
    </location>
</feature>
<feature type="compositionally biased region" description="Polar residues" evidence="1">
    <location>
        <begin position="628"/>
        <end position="643"/>
    </location>
</feature>
<feature type="compositionally biased region" description="Basic and acidic residues" evidence="1">
    <location>
        <begin position="870"/>
        <end position="884"/>
    </location>
</feature>
<feature type="region of interest" description="Disordered" evidence="1">
    <location>
        <begin position="246"/>
        <end position="393"/>
    </location>
</feature>
<feature type="compositionally biased region" description="Low complexity" evidence="1">
    <location>
        <begin position="472"/>
        <end position="486"/>
    </location>
</feature>
<feature type="region of interest" description="Disordered" evidence="1">
    <location>
        <begin position="619"/>
        <end position="644"/>
    </location>
</feature>
<feature type="region of interest" description="Disordered" evidence="1">
    <location>
        <begin position="737"/>
        <end position="774"/>
    </location>
</feature>
<dbReference type="Proteomes" id="UP000297716">
    <property type="component" value="Unassembled WGS sequence"/>
</dbReference>
<keyword evidence="3" id="KW-1185">Reference proteome</keyword>
<feature type="compositionally biased region" description="Polar residues" evidence="1">
    <location>
        <begin position="509"/>
        <end position="520"/>
    </location>
</feature>
<dbReference type="STRING" id="37992.A0A4Z0YU90"/>
<feature type="region of interest" description="Disordered" evidence="1">
    <location>
        <begin position="690"/>
        <end position="716"/>
    </location>
</feature>
<feature type="compositionally biased region" description="Low complexity" evidence="1">
    <location>
        <begin position="269"/>
        <end position="281"/>
    </location>
</feature>
<feature type="compositionally biased region" description="Polar residues" evidence="1">
    <location>
        <begin position="355"/>
        <end position="375"/>
    </location>
</feature>
<feature type="compositionally biased region" description="Low complexity" evidence="1">
    <location>
        <begin position="746"/>
        <end position="758"/>
    </location>
</feature>
<comment type="caution">
    <text evidence="2">The sequence shown here is derived from an EMBL/GenBank/DDBJ whole genome shotgun (WGS) entry which is preliminary data.</text>
</comment>
<organism evidence="2 3">
    <name type="scientific">Xylaria hypoxylon</name>
    <dbReference type="NCBI Taxonomy" id="37992"/>
    <lineage>
        <taxon>Eukaryota</taxon>
        <taxon>Fungi</taxon>
        <taxon>Dikarya</taxon>
        <taxon>Ascomycota</taxon>
        <taxon>Pezizomycotina</taxon>
        <taxon>Sordariomycetes</taxon>
        <taxon>Xylariomycetidae</taxon>
        <taxon>Xylariales</taxon>
        <taxon>Xylariaceae</taxon>
        <taxon>Xylaria</taxon>
    </lineage>
</organism>
<accession>A0A4Z0YU90</accession>
<proteinExistence type="predicted"/>
<protein>
    <submittedName>
        <fullName evidence="2">Uncharacterized protein</fullName>
    </submittedName>
</protein>
<feature type="region of interest" description="Disordered" evidence="1">
    <location>
        <begin position="1"/>
        <end position="60"/>
    </location>
</feature>
<feature type="compositionally biased region" description="Polar residues" evidence="1">
    <location>
        <begin position="282"/>
        <end position="291"/>
    </location>
</feature>
<sequence length="884" mass="95117">MGYSMHLGSQNPTPAATGTSSNSSKPQNILATRNKTKPPPTLVRNIDDKKTTSTRTVWSTAKERGQAIIRAGRSPAKRHPHITTISTTRSNNRAVGTAVGTDSSKSSSTRTRIGIGTTTTATALQPPPPPPPVILSPPDICTTNTNPSTDDTPPLSPPPPTTTTIKTTTTRLCPHPLLLFPLATRQPPLNRRDQNVAPAFAPVLKENKKMGHDTSLNPSTATSTRPRMPSLSATAARGINRMPLTPKIASASRPPQPQTPTIATANVATTTPLPRRTQQRPVSTIATTTDLNRAPCDDPSTISATPFSPHLNSNVTPRSGSRQSRVDSANSTPNGTPSRDSFDTWESKAGFPFSSPLNQPDLSRRSMVTFSTVSPERNVPLRQDNTNPRDSKFFHASDVKTTRPTSASRMVSPKNPAFFVANSNGIASKPTSPATLSPPLSPSLNQSQENVSSKFMYANGIPELRPTPPPMVSRGSGSGSTVPTVSKGPNVRSTAALQRPVSPSKPPLHTQSSYRNSTGPHNAAVNITAGSVAPTARVQVSPPPPLAPSTPGLRRSGTATSRSSGHSRSGSLVKREGALEPFKPIASPIMGLFPAANLSPTNPPPLTLASIIQAADEFTEQENDASPDDQSGLQSPTKSTGSSADPVIELIANARRERKVQDLQIRNASLEAINRTLERQLRRQTAELRRYRRLSRSSHMSLASTTMSSRVPSGNMSELELESLGLSDLSEEDLSMQDLEDESFSDTDSVSSDLSPSDLAARDAKHRERDEERLKVDLSKHQQILVDSQKINQSIKRCLDWSEELINDGKRALEYKVRVSDIQLGGRVLDPVDEEEENSRLLLLSNNMVPLDAKPIEEVLETSTSWGIEPQDRDSGIELPRDGG</sequence>
<dbReference type="PANTHER" id="PTHR38701">
    <property type="entry name" value="CHROMOSOME 8, WHOLE GENOME SHOTGUN SEQUENCE"/>
    <property type="match status" value="1"/>
</dbReference>
<feature type="compositionally biased region" description="Polar residues" evidence="1">
    <location>
        <begin position="300"/>
        <end position="339"/>
    </location>
</feature>
<name>A0A4Z0YU90_9PEZI</name>
<feature type="compositionally biased region" description="Basic and acidic residues" evidence="1">
    <location>
        <begin position="760"/>
        <end position="774"/>
    </location>
</feature>
<feature type="compositionally biased region" description="Polar residues" evidence="1">
    <location>
        <begin position="705"/>
        <end position="716"/>
    </location>
</feature>